<name>A0AAV4DGP3_9GAST</name>
<organism evidence="2 3">
    <name type="scientific">Plakobranchus ocellatus</name>
    <dbReference type="NCBI Taxonomy" id="259542"/>
    <lineage>
        <taxon>Eukaryota</taxon>
        <taxon>Metazoa</taxon>
        <taxon>Spiralia</taxon>
        <taxon>Lophotrochozoa</taxon>
        <taxon>Mollusca</taxon>
        <taxon>Gastropoda</taxon>
        <taxon>Heterobranchia</taxon>
        <taxon>Euthyneura</taxon>
        <taxon>Panpulmonata</taxon>
        <taxon>Sacoglossa</taxon>
        <taxon>Placobranchoidea</taxon>
        <taxon>Plakobranchidae</taxon>
        <taxon>Plakobranchus</taxon>
    </lineage>
</organism>
<keyword evidence="1" id="KW-0732">Signal</keyword>
<dbReference type="AlphaFoldDB" id="A0AAV4DGP3"/>
<evidence type="ECO:0000313" key="2">
    <source>
        <dbReference type="EMBL" id="GFO43329.1"/>
    </source>
</evidence>
<sequence length="116" mass="12807">MARRRNVLNMLAAALMRTGFAAIDFSCGAAVANLRNVQCLFSDIAHTVVEDQPGVFLATFSTEFAYSSTAHMKPAQAMSRHKSFSRTDWVISPLLRLLLPVSARSRNTRLDFDVAS</sequence>
<feature type="signal peptide" evidence="1">
    <location>
        <begin position="1"/>
        <end position="21"/>
    </location>
</feature>
<evidence type="ECO:0008006" key="4">
    <source>
        <dbReference type="Google" id="ProtNLM"/>
    </source>
</evidence>
<dbReference type="Proteomes" id="UP000735302">
    <property type="component" value="Unassembled WGS sequence"/>
</dbReference>
<keyword evidence="3" id="KW-1185">Reference proteome</keyword>
<dbReference type="EMBL" id="BLXT01007882">
    <property type="protein sequence ID" value="GFO43329.1"/>
    <property type="molecule type" value="Genomic_DNA"/>
</dbReference>
<feature type="chain" id="PRO_5043495306" description="Secreted protein" evidence="1">
    <location>
        <begin position="22"/>
        <end position="116"/>
    </location>
</feature>
<proteinExistence type="predicted"/>
<protein>
    <recommendedName>
        <fullName evidence="4">Secreted protein</fullName>
    </recommendedName>
</protein>
<comment type="caution">
    <text evidence="2">The sequence shown here is derived from an EMBL/GenBank/DDBJ whole genome shotgun (WGS) entry which is preliminary data.</text>
</comment>
<gene>
    <name evidence="2" type="ORF">PoB_006983400</name>
</gene>
<evidence type="ECO:0000313" key="3">
    <source>
        <dbReference type="Proteomes" id="UP000735302"/>
    </source>
</evidence>
<reference evidence="2 3" key="1">
    <citation type="journal article" date="2021" name="Elife">
        <title>Chloroplast acquisition without the gene transfer in kleptoplastic sea slugs, Plakobranchus ocellatus.</title>
        <authorList>
            <person name="Maeda T."/>
            <person name="Takahashi S."/>
            <person name="Yoshida T."/>
            <person name="Shimamura S."/>
            <person name="Takaki Y."/>
            <person name="Nagai Y."/>
            <person name="Toyoda A."/>
            <person name="Suzuki Y."/>
            <person name="Arimoto A."/>
            <person name="Ishii H."/>
            <person name="Satoh N."/>
            <person name="Nishiyama T."/>
            <person name="Hasebe M."/>
            <person name="Maruyama T."/>
            <person name="Minagawa J."/>
            <person name="Obokata J."/>
            <person name="Shigenobu S."/>
        </authorList>
    </citation>
    <scope>NUCLEOTIDE SEQUENCE [LARGE SCALE GENOMIC DNA]</scope>
</reference>
<accession>A0AAV4DGP3</accession>
<evidence type="ECO:0000256" key="1">
    <source>
        <dbReference type="SAM" id="SignalP"/>
    </source>
</evidence>